<comment type="subcellular location">
    <subcellularLocation>
        <location evidence="9">Cytoplasm</location>
    </subcellularLocation>
</comment>
<dbReference type="GO" id="GO:0005524">
    <property type="term" value="F:ATP binding"/>
    <property type="evidence" value="ECO:0007669"/>
    <property type="project" value="UniProtKB-UniRule"/>
</dbReference>
<dbReference type="Gene3D" id="3.90.740.10">
    <property type="entry name" value="Valyl/Leucyl/Isoleucyl-tRNA synthetase, editing domain"/>
    <property type="match status" value="1"/>
</dbReference>
<feature type="domain" description="Aminoacyl-tRNA synthetase class Ia" evidence="11">
    <location>
        <begin position="11"/>
        <end position="153"/>
    </location>
</feature>
<dbReference type="InterPro" id="IPR001412">
    <property type="entry name" value="aa-tRNA-synth_I_CS"/>
</dbReference>
<feature type="domain" description="Aminoacyl-tRNA synthetase class Ia" evidence="11">
    <location>
        <begin position="793"/>
        <end position="820"/>
    </location>
</feature>
<evidence type="ECO:0000256" key="6">
    <source>
        <dbReference type="ARBA" id="ARBA00022917"/>
    </source>
</evidence>
<name>H1Q1V1_9BACT</name>
<gene>
    <name evidence="9" type="primary">leuS</name>
    <name evidence="14" type="ORF">HMPREF9140_00889</name>
</gene>
<dbReference type="FunFam" id="3.40.50.620:FF:000154">
    <property type="entry name" value="Leucine--tRNA ligase"/>
    <property type="match status" value="1"/>
</dbReference>
<evidence type="ECO:0000313" key="14">
    <source>
        <dbReference type="EMBL" id="EHO71571.1"/>
    </source>
</evidence>
<dbReference type="EC" id="6.1.1.4" evidence="9"/>
<dbReference type="PATRIC" id="fig|883158.3.peg.897"/>
<evidence type="ECO:0000256" key="10">
    <source>
        <dbReference type="RuleBase" id="RU363035"/>
    </source>
</evidence>
<feature type="binding site" evidence="9">
    <location>
        <position position="797"/>
    </location>
    <ligand>
        <name>ATP</name>
        <dbReference type="ChEBI" id="CHEBI:30616"/>
    </ligand>
</feature>
<comment type="catalytic activity">
    <reaction evidence="8 9">
        <text>tRNA(Leu) + L-leucine + ATP = L-leucyl-tRNA(Leu) + AMP + diphosphate</text>
        <dbReference type="Rhea" id="RHEA:11688"/>
        <dbReference type="Rhea" id="RHEA-COMP:9613"/>
        <dbReference type="Rhea" id="RHEA-COMP:9622"/>
        <dbReference type="ChEBI" id="CHEBI:30616"/>
        <dbReference type="ChEBI" id="CHEBI:33019"/>
        <dbReference type="ChEBI" id="CHEBI:57427"/>
        <dbReference type="ChEBI" id="CHEBI:78442"/>
        <dbReference type="ChEBI" id="CHEBI:78494"/>
        <dbReference type="ChEBI" id="CHEBI:456215"/>
        <dbReference type="EC" id="6.1.1.4"/>
    </reaction>
</comment>
<keyword evidence="15" id="KW-1185">Reference proteome</keyword>
<protein>
    <recommendedName>
        <fullName evidence="9">Leucine--tRNA ligase</fullName>
        <ecNumber evidence="9">6.1.1.4</ecNumber>
    </recommendedName>
    <alternativeName>
        <fullName evidence="9">Leucyl-tRNA synthetase</fullName>
        <shortName evidence="9">LeuRS</shortName>
    </alternativeName>
</protein>
<dbReference type="SUPFAM" id="SSF50677">
    <property type="entry name" value="ValRS/IleRS/LeuRS editing domain"/>
    <property type="match status" value="1"/>
</dbReference>
<dbReference type="InterPro" id="IPR025709">
    <property type="entry name" value="Leu_tRNA-synth_edit"/>
</dbReference>
<dbReference type="PANTHER" id="PTHR43740">
    <property type="entry name" value="LEUCYL-TRNA SYNTHETASE"/>
    <property type="match status" value="1"/>
</dbReference>
<evidence type="ECO:0000313" key="15">
    <source>
        <dbReference type="Proteomes" id="UP000016023"/>
    </source>
</evidence>
<dbReference type="Pfam" id="PF13603">
    <property type="entry name" value="tRNA-synt_1_2"/>
    <property type="match status" value="1"/>
</dbReference>
<evidence type="ECO:0000256" key="2">
    <source>
        <dbReference type="ARBA" id="ARBA00022490"/>
    </source>
</evidence>
<reference evidence="14 15" key="1">
    <citation type="submission" date="2011-12" db="EMBL/GenBank/DDBJ databases">
        <title>The Genome Sequence of Prevotella micans F0438.</title>
        <authorList>
            <consortium name="The Broad Institute Genome Sequencing Platform"/>
            <person name="Earl A."/>
            <person name="Ward D."/>
            <person name="Feldgarden M."/>
            <person name="Gevers D."/>
            <person name="Izard J."/>
            <person name="Baranova O.V."/>
            <person name="Blanton J.M."/>
            <person name="Wade W.G."/>
            <person name="Dewhirst F.E."/>
            <person name="Young S.K."/>
            <person name="Zeng Q."/>
            <person name="Gargeya S."/>
            <person name="Fitzgerald M."/>
            <person name="Haas B."/>
            <person name="Abouelleil A."/>
            <person name="Alvarado L."/>
            <person name="Arachchi H.M."/>
            <person name="Berlin A."/>
            <person name="Chapman S.B."/>
            <person name="Gearin G."/>
            <person name="Goldberg J."/>
            <person name="Griggs A."/>
            <person name="Gujja S."/>
            <person name="Hansen M."/>
            <person name="Heiman D."/>
            <person name="Howarth C."/>
            <person name="Larimer J."/>
            <person name="Lui A."/>
            <person name="MacDonald P.J.P."/>
            <person name="McCowen C."/>
            <person name="Montmayeur A."/>
            <person name="Murphy C."/>
            <person name="Neiman D."/>
            <person name="Pearson M."/>
            <person name="Priest M."/>
            <person name="Roberts A."/>
            <person name="Saif S."/>
            <person name="Shea T."/>
            <person name="Sisk P."/>
            <person name="Stolte C."/>
            <person name="Sykes S."/>
            <person name="Wortman J."/>
            <person name="Nusbaum C."/>
            <person name="Birren B."/>
        </authorList>
    </citation>
    <scope>NUCLEOTIDE SEQUENCE [LARGE SCALE GENOMIC DNA]</scope>
    <source>
        <strain evidence="14 15">F0438</strain>
    </source>
</reference>
<evidence type="ECO:0000256" key="1">
    <source>
        <dbReference type="ARBA" id="ARBA00005594"/>
    </source>
</evidence>
<dbReference type="RefSeq" id="WP_006952013.1">
    <property type="nucleotide sequence ID" value="NZ_JH594521.1"/>
</dbReference>
<proteinExistence type="inferred from homology"/>
<dbReference type="GO" id="GO:0002161">
    <property type="term" value="F:aminoacyl-tRNA deacylase activity"/>
    <property type="evidence" value="ECO:0007669"/>
    <property type="project" value="InterPro"/>
</dbReference>
<evidence type="ECO:0000259" key="12">
    <source>
        <dbReference type="Pfam" id="PF08264"/>
    </source>
</evidence>
<dbReference type="CDD" id="cd07958">
    <property type="entry name" value="Anticodon_Ia_Leu_BEm"/>
    <property type="match status" value="1"/>
</dbReference>
<dbReference type="PANTHER" id="PTHR43740:SF2">
    <property type="entry name" value="LEUCINE--TRNA LIGASE, MITOCHONDRIAL"/>
    <property type="match status" value="1"/>
</dbReference>
<comment type="caution">
    <text evidence="14">The sequence shown here is derived from an EMBL/GenBank/DDBJ whole genome shotgun (WGS) entry which is preliminary data.</text>
</comment>
<dbReference type="GO" id="GO:0005829">
    <property type="term" value="C:cytosol"/>
    <property type="evidence" value="ECO:0007669"/>
    <property type="project" value="TreeGrafter"/>
</dbReference>
<evidence type="ECO:0000256" key="5">
    <source>
        <dbReference type="ARBA" id="ARBA00022840"/>
    </source>
</evidence>
<keyword evidence="2 9" id="KW-0963">Cytoplasm</keyword>
<dbReference type="FunFam" id="3.40.50.620:FF:000056">
    <property type="entry name" value="Leucine--tRNA ligase"/>
    <property type="match status" value="1"/>
</dbReference>
<dbReference type="Gene3D" id="3.40.50.620">
    <property type="entry name" value="HUPs"/>
    <property type="match status" value="3"/>
</dbReference>
<dbReference type="Pfam" id="PF08264">
    <property type="entry name" value="Anticodon_1"/>
    <property type="match status" value="1"/>
</dbReference>
<feature type="domain" description="Methionyl/Valyl/Leucyl/Isoleucyl-tRNA synthetase anticodon-binding" evidence="12">
    <location>
        <begin position="865"/>
        <end position="979"/>
    </location>
</feature>
<dbReference type="InterPro" id="IPR013155">
    <property type="entry name" value="M/V/L/I-tRNA-synth_anticd-bd"/>
</dbReference>
<keyword evidence="4 9" id="KW-0547">Nucleotide-binding</keyword>
<keyword evidence="3 9" id="KW-0436">Ligase</keyword>
<comment type="caution">
    <text evidence="9">Lacks conserved residue(s) required for the propagation of feature annotation.</text>
</comment>
<dbReference type="GO" id="GO:0004823">
    <property type="term" value="F:leucine-tRNA ligase activity"/>
    <property type="evidence" value="ECO:0007669"/>
    <property type="project" value="UniProtKB-UniRule"/>
</dbReference>
<organism evidence="14 15">
    <name type="scientific">Prevotella micans F0438</name>
    <dbReference type="NCBI Taxonomy" id="883158"/>
    <lineage>
        <taxon>Bacteria</taxon>
        <taxon>Pseudomonadati</taxon>
        <taxon>Bacteroidota</taxon>
        <taxon>Bacteroidia</taxon>
        <taxon>Bacteroidales</taxon>
        <taxon>Prevotellaceae</taxon>
        <taxon>Prevotella</taxon>
    </lineage>
</organism>
<dbReference type="PROSITE" id="PS00178">
    <property type="entry name" value="AA_TRNA_LIGASE_I"/>
    <property type="match status" value="1"/>
</dbReference>
<dbReference type="SUPFAM" id="SSF52374">
    <property type="entry name" value="Nucleotidylyl transferase"/>
    <property type="match status" value="2"/>
</dbReference>
<dbReference type="Proteomes" id="UP000016023">
    <property type="component" value="Unassembled WGS sequence"/>
</dbReference>
<dbReference type="eggNOG" id="COG0495">
    <property type="taxonomic scope" value="Bacteria"/>
</dbReference>
<evidence type="ECO:0000256" key="4">
    <source>
        <dbReference type="ARBA" id="ARBA00022741"/>
    </source>
</evidence>
<dbReference type="InterPro" id="IPR002302">
    <property type="entry name" value="Leu-tRNA-ligase"/>
</dbReference>
<accession>H1Q1V1</accession>
<comment type="similarity">
    <text evidence="1 9 10">Belongs to the class-I aminoacyl-tRNA synthetase family.</text>
</comment>
<evidence type="ECO:0000256" key="7">
    <source>
        <dbReference type="ARBA" id="ARBA00023146"/>
    </source>
</evidence>
<feature type="short sequence motif" description="'KMSKS' region" evidence="9">
    <location>
        <begin position="794"/>
        <end position="798"/>
    </location>
</feature>
<evidence type="ECO:0000256" key="8">
    <source>
        <dbReference type="ARBA" id="ARBA00047469"/>
    </source>
</evidence>
<dbReference type="GO" id="GO:0006429">
    <property type="term" value="P:leucyl-tRNA aminoacylation"/>
    <property type="evidence" value="ECO:0007669"/>
    <property type="project" value="UniProtKB-UniRule"/>
</dbReference>
<dbReference type="FunFam" id="3.40.50.620:FF:000060">
    <property type="entry name" value="Leucine--tRNA ligase"/>
    <property type="match status" value="1"/>
</dbReference>
<keyword evidence="6 9" id="KW-0648">Protein biosynthesis</keyword>
<dbReference type="FunFam" id="1.10.730.10:FF:000011">
    <property type="entry name" value="Leucine--tRNA ligase chloroplastic/mitochondrial"/>
    <property type="match status" value="1"/>
</dbReference>
<dbReference type="Gene3D" id="1.10.730.10">
    <property type="entry name" value="Isoleucyl-tRNA Synthetase, Domain 1"/>
    <property type="match status" value="1"/>
</dbReference>
<dbReference type="InterPro" id="IPR009008">
    <property type="entry name" value="Val/Leu/Ile-tRNA-synth_edit"/>
</dbReference>
<feature type="domain" description="Leucyl-tRNA synthetase editing" evidence="13">
    <location>
        <begin position="276"/>
        <end position="468"/>
    </location>
</feature>
<sequence>MEYNFRDIEKKWQQRWNKDKIYRVAEQADKKKFYVLNMFPYPSGAGLHVGHPLGYIASDIYARYKHMCGYNVLNPMGYDAYGLPAEQYAIQTGQHPALTTEENIARYRSQLDRIGFSFDWSREVRTCDPKYYRWTQWAFQKMFNSFYDYRQQKARPIAELIRHFEEEGTLNMNVAQSEEKIFSARDWLSMNNDEQQRVLMNYRIAYLGETMVNWCAELGTVLANDEVVNGVSERGGFPVVQMKMKQWCLRVSAYAERLLNGLETVNWTDSLKETQRNWIGRSEGAEVNFKTITPTADGEQKGHMTVFTTRADTMFGVTFIVLAPESELIDKLTTIEQQNAVKEYLAYVEKRTELERMSDRKVTGVFTGSFAVNPFTGEQIPIWISEYVLAGYGTGAIMAVPGHDSRDHAFARHFNLPIVPLIEGADVTEESFDAKEGIMMNSPRNPKEGDFTLNGLTVKEAISRTKEYLEQTGIGRIKTNYRLRDATFSRQRYWGEPFPVYYKNNLPYMIPEKCLPLELPEIDKYEPTESGEPPLGRAAKWAWNEAEQKVVDKSLIDGTNIFPLELCTMPGFAGSSAYYLRYMDPHNDKELVSKEADEYWQNVDLYVGGTEHATGHLIYSRFWNKFLFDYGYSCKEEPYDKLINQGMIQGRSSFVYRLANTKNIDRRIKRKFYKAFNGINNCFVDHKNKYIYASRKIRRPINKGVPEGYTVIHLRKKAISFSTEYPTFICERLLNSLIANSKKTISYTPIHVDVNFVKNDVLNLNAFKKWRPEYSNAEFILEDGKYICGWAVEKMSKSMFNVVNPDDIIEQYGADTLRLYEMFLGPVEASKPWDTNGIDGCFRFLKKFWKLCQQPLTNDAPSADMLKSINKLTKKITADIEQFSYNTAVSAFMICVNELSAQSCTNRDILRQLVLLIAPFTPHIAEELWGRLGGETTVYNAPWPEYNEVYLVENEMNLTVSFNGKARYQITLPTDAGKEAIEKAAINDERSGRYLEGKSIVKVIIVPGKIINIVLK</sequence>
<keyword evidence="5 9" id="KW-0067">ATP-binding</keyword>
<dbReference type="PRINTS" id="PR00985">
    <property type="entry name" value="TRNASYNTHLEU"/>
</dbReference>
<dbReference type="InterPro" id="IPR002300">
    <property type="entry name" value="aa-tRNA-synth_Ia"/>
</dbReference>
<evidence type="ECO:0000259" key="13">
    <source>
        <dbReference type="Pfam" id="PF13603"/>
    </source>
</evidence>
<dbReference type="EMBL" id="AGWK01000027">
    <property type="protein sequence ID" value="EHO71571.1"/>
    <property type="molecule type" value="Genomic_DNA"/>
</dbReference>
<dbReference type="HOGENOM" id="CLU_004427_0_0_10"/>
<evidence type="ECO:0000256" key="3">
    <source>
        <dbReference type="ARBA" id="ARBA00022598"/>
    </source>
</evidence>
<dbReference type="InterPro" id="IPR014729">
    <property type="entry name" value="Rossmann-like_a/b/a_fold"/>
</dbReference>
<dbReference type="SUPFAM" id="SSF47323">
    <property type="entry name" value="Anticodon-binding domain of a subclass of class I aminoacyl-tRNA synthetases"/>
    <property type="match status" value="1"/>
</dbReference>
<dbReference type="Pfam" id="PF00133">
    <property type="entry name" value="tRNA-synt_1"/>
    <property type="match status" value="2"/>
</dbReference>
<dbReference type="AlphaFoldDB" id="H1Q1V1"/>
<dbReference type="InterPro" id="IPR009080">
    <property type="entry name" value="tRNAsynth_Ia_anticodon-bd"/>
</dbReference>
<dbReference type="HAMAP" id="MF_00049_B">
    <property type="entry name" value="Leu_tRNA_synth_B"/>
    <property type="match status" value="1"/>
</dbReference>
<dbReference type="STRING" id="883158.HMPREF9140_00889"/>
<keyword evidence="7 9" id="KW-0030">Aminoacyl-tRNA synthetase</keyword>
<evidence type="ECO:0000256" key="9">
    <source>
        <dbReference type="HAMAP-Rule" id="MF_00049"/>
    </source>
</evidence>
<evidence type="ECO:0000259" key="11">
    <source>
        <dbReference type="Pfam" id="PF00133"/>
    </source>
</evidence>